<evidence type="ECO:0000256" key="5">
    <source>
        <dbReference type="ARBA" id="ARBA00022679"/>
    </source>
</evidence>
<dbReference type="GO" id="GO:0006325">
    <property type="term" value="P:chromatin organization"/>
    <property type="evidence" value="ECO:0007669"/>
    <property type="project" value="UniProtKB-KW"/>
</dbReference>
<keyword evidence="10 14" id="KW-0156">Chromatin regulator</keyword>
<evidence type="ECO:0000256" key="6">
    <source>
        <dbReference type="ARBA" id="ARBA00022723"/>
    </source>
</evidence>
<keyword evidence="12 14" id="KW-0539">Nucleus</keyword>
<dbReference type="GO" id="GO:0008270">
    <property type="term" value="F:zinc ion binding"/>
    <property type="evidence" value="ECO:0007669"/>
    <property type="project" value="UniProtKB-KW"/>
</dbReference>
<evidence type="ECO:0000256" key="13">
    <source>
        <dbReference type="PROSITE-ProRule" id="PRU00175"/>
    </source>
</evidence>
<dbReference type="PANTHER" id="PTHR23163:SF0">
    <property type="entry name" value="E3 UBIQUITIN-PROTEIN LIGASE BRE1"/>
    <property type="match status" value="1"/>
</dbReference>
<evidence type="ECO:0000256" key="4">
    <source>
        <dbReference type="ARBA" id="ARBA00005555"/>
    </source>
</evidence>
<organism evidence="18 19">
    <name type="scientific">Plasmodium vivax India VII</name>
    <dbReference type="NCBI Taxonomy" id="1077284"/>
    <lineage>
        <taxon>Eukaryota</taxon>
        <taxon>Sar</taxon>
        <taxon>Alveolata</taxon>
        <taxon>Apicomplexa</taxon>
        <taxon>Aconoidasida</taxon>
        <taxon>Haemosporida</taxon>
        <taxon>Plasmodiidae</taxon>
        <taxon>Plasmodium</taxon>
        <taxon>Plasmodium (Plasmodium)</taxon>
    </lineage>
</organism>
<dbReference type="PROSITE" id="PS50089">
    <property type="entry name" value="ZF_RING_2"/>
    <property type="match status" value="1"/>
</dbReference>
<dbReference type="AlphaFoldDB" id="A0A0J9S8Z6"/>
<evidence type="ECO:0000313" key="19">
    <source>
        <dbReference type="Proteomes" id="UP000053562"/>
    </source>
</evidence>
<evidence type="ECO:0000256" key="9">
    <source>
        <dbReference type="ARBA" id="ARBA00022833"/>
    </source>
</evidence>
<dbReference type="Pfam" id="PF00097">
    <property type="entry name" value="zf-C3HC4"/>
    <property type="match status" value="1"/>
</dbReference>
<gene>
    <name evidence="18" type="ORF">PVIIG_04096</name>
</gene>
<comment type="catalytic activity">
    <reaction evidence="1 14">
        <text>S-ubiquitinyl-[E2 ubiquitin-conjugating enzyme]-L-cysteine + [acceptor protein]-L-lysine = [E2 ubiquitin-conjugating enzyme]-L-cysteine + N(6)-ubiquitinyl-[acceptor protein]-L-lysine.</text>
        <dbReference type="EC" id="2.3.2.27"/>
    </reaction>
</comment>
<dbReference type="OrthoDB" id="10266039at2759"/>
<comment type="pathway">
    <text evidence="3 14">Protein modification; protein ubiquitination.</text>
</comment>
<reference evidence="18 19" key="1">
    <citation type="submission" date="2011-08" db="EMBL/GenBank/DDBJ databases">
        <title>The Genome Sequence of Plasmodium vivax India VII.</title>
        <authorList>
            <consortium name="The Broad Institute Genome Sequencing Platform"/>
            <consortium name="The Broad Institute Genome Sequencing Center for Infectious Disease"/>
            <person name="Neafsey D."/>
            <person name="Carlton J."/>
            <person name="Barnwell J."/>
            <person name="Collins W."/>
            <person name="Escalante A."/>
            <person name="Mullikin J."/>
            <person name="Saul A."/>
            <person name="Guigo R."/>
            <person name="Camara F."/>
            <person name="Young S.K."/>
            <person name="Zeng Q."/>
            <person name="Gargeya S."/>
            <person name="Fitzgerald M."/>
            <person name="Haas B."/>
            <person name="Abouelleil A."/>
            <person name="Alvarado L."/>
            <person name="Arachchi H.M."/>
            <person name="Berlin A."/>
            <person name="Brown A."/>
            <person name="Chapman S.B."/>
            <person name="Chen Z."/>
            <person name="Dunbar C."/>
            <person name="Freedman E."/>
            <person name="Gearin G."/>
            <person name="Gellesch M."/>
            <person name="Goldberg J."/>
            <person name="Griggs A."/>
            <person name="Gujja S."/>
            <person name="Heiman D."/>
            <person name="Howarth C."/>
            <person name="Larson L."/>
            <person name="Lui A."/>
            <person name="MacDonald P.J.P."/>
            <person name="Montmayeur A."/>
            <person name="Murphy C."/>
            <person name="Neiman D."/>
            <person name="Pearson M."/>
            <person name="Priest M."/>
            <person name="Roberts A."/>
            <person name="Saif S."/>
            <person name="Shea T."/>
            <person name="Shenoy N."/>
            <person name="Sisk P."/>
            <person name="Stolte C."/>
            <person name="Sykes S."/>
            <person name="Wortman J."/>
            <person name="Nusbaum C."/>
            <person name="Birren B."/>
        </authorList>
    </citation>
    <scope>NUCLEOTIDE SEQUENCE [LARGE SCALE GENOMIC DNA]</scope>
    <source>
        <strain evidence="18 19">India VII</strain>
    </source>
</reference>
<evidence type="ECO:0000256" key="16">
    <source>
        <dbReference type="SAM" id="MobiDB-lite"/>
    </source>
</evidence>
<dbReference type="GO" id="GO:0061630">
    <property type="term" value="F:ubiquitin protein ligase activity"/>
    <property type="evidence" value="ECO:0007669"/>
    <property type="project" value="UniProtKB-EC"/>
</dbReference>
<dbReference type="InterPro" id="IPR018957">
    <property type="entry name" value="Znf_C3HC4_RING-type"/>
</dbReference>
<evidence type="ECO:0000259" key="17">
    <source>
        <dbReference type="PROSITE" id="PS50089"/>
    </source>
</evidence>
<evidence type="ECO:0000256" key="15">
    <source>
        <dbReference type="SAM" id="Coils"/>
    </source>
</evidence>
<feature type="compositionally biased region" description="Basic and acidic residues" evidence="16">
    <location>
        <begin position="842"/>
        <end position="860"/>
    </location>
</feature>
<dbReference type="InterPro" id="IPR013956">
    <property type="entry name" value="E3_ubiquit_lig_Bre1"/>
</dbReference>
<keyword evidence="5 14" id="KW-0808">Transferase</keyword>
<feature type="coiled-coil region" evidence="15">
    <location>
        <begin position="650"/>
        <end position="708"/>
    </location>
</feature>
<proteinExistence type="inferred from homology"/>
<dbReference type="UniPathway" id="UPA00143"/>
<feature type="region of interest" description="Disordered" evidence="16">
    <location>
        <begin position="832"/>
        <end position="883"/>
    </location>
</feature>
<accession>A0A0J9S8Z6</accession>
<evidence type="ECO:0000313" key="18">
    <source>
        <dbReference type="EMBL" id="KMZ79420.1"/>
    </source>
</evidence>
<evidence type="ECO:0000256" key="1">
    <source>
        <dbReference type="ARBA" id="ARBA00000900"/>
    </source>
</evidence>
<comment type="similarity">
    <text evidence="4 14">Belongs to the BRE1 family.</text>
</comment>
<dbReference type="Gene3D" id="3.30.40.10">
    <property type="entry name" value="Zinc/RING finger domain, C3HC4 (zinc finger)"/>
    <property type="match status" value="1"/>
</dbReference>
<dbReference type="EC" id="2.3.2.27" evidence="14"/>
<evidence type="ECO:0000256" key="10">
    <source>
        <dbReference type="ARBA" id="ARBA00022853"/>
    </source>
</evidence>
<keyword evidence="11 14" id="KW-0175">Coiled coil</keyword>
<sequence length="955" mass="107205">MNSKKRNRSGKSECITLPLEKTELLIENIYNLRNAISLYRKELQEKNKCISDVKGELTFYECLLSNVSVVWGVFNDDLLRLAGEEGAIGDGRCDGGGVGAVGGDCGDCGDPRCDGAGQAQPSTGHCKGAAAPYYDVEQFKRIFLKYVSKNNQESDEEEDSQFSEAPSEDDACGEGKGEVEERGGLPNGGAIKGEPLPGDLKKSQKSKEAVCGKDKERSRKQRNEFSSSKEETHLEGEAAQKEAHKAAHKEAHKETHEAITADALSGSPLNKKLQTILLTNMRRTLDVLNKVVGSPPKEVQKEVPEEAPKEAPKEAPNYSKEHVRKLNYERRLYYEKYISERKKKNEMESKCDELRIELDRLEKKRTSLLFKLNSESVCNSILEEEDAVESSAKDPLSGGGCARGEESATVCGKCGSACAKCGFASYASGRSGDSAVKGAGGEETVGGGSALPSNSPIGPQSGDGPPGEDPAAACLLNFEKVITKEKILQSEPFRQLVKESTEVYKELKEREGEIALLKNEILKREQMRDEEYESLLNDTINDRKSLSSKIKSLEVEVMTSSMEREKMQKRVNLMEHEIKTMKGVEANQVMQLEQKEKEICRLRVSIDKLKASESTLRERITSLESGAVTGETTLNGACDELVAAPGADLHSELLVENKQLKRALEKKQNAEKELSVLKKNYDAMSEEIEEITKEFEKKQEQVDEMIIQIKNKEFESLEKYKNAMNKICVEENIQQLERSYQEKVSSINRLYEKYESFAHVYLTLFYYARRSAVLSDSAREEQMSLFIKMKDKCESIFQRKNELAEILQTVYGSNRKLMDKCNALYRENQHLERVATPTGGKGRRDPKDASCKGEAKRAGAEEDADEADEADEADQADQGEEELEERQLLIEENNELRRRLMCSVCMENFKNYIIVKCGHIYCESCIFSNLKTRNRKCPQCKIPFDKKDLQKIFLD</sequence>
<evidence type="ECO:0000256" key="14">
    <source>
        <dbReference type="RuleBase" id="RU365038"/>
    </source>
</evidence>
<dbReference type="GO" id="GO:0016567">
    <property type="term" value="P:protein ubiquitination"/>
    <property type="evidence" value="ECO:0007669"/>
    <property type="project" value="UniProtKB-UniRule"/>
</dbReference>
<feature type="compositionally biased region" description="Basic and acidic residues" evidence="16">
    <location>
        <begin position="199"/>
        <end position="259"/>
    </location>
</feature>
<evidence type="ECO:0000256" key="7">
    <source>
        <dbReference type="ARBA" id="ARBA00022771"/>
    </source>
</evidence>
<comment type="subcellular location">
    <subcellularLocation>
        <location evidence="2 14">Nucleus</location>
    </subcellularLocation>
</comment>
<evidence type="ECO:0000256" key="12">
    <source>
        <dbReference type="ARBA" id="ARBA00023242"/>
    </source>
</evidence>
<dbReference type="PROSITE" id="PS00518">
    <property type="entry name" value="ZF_RING_1"/>
    <property type="match status" value="1"/>
</dbReference>
<evidence type="ECO:0000256" key="8">
    <source>
        <dbReference type="ARBA" id="ARBA00022786"/>
    </source>
</evidence>
<feature type="compositionally biased region" description="Acidic residues" evidence="16">
    <location>
        <begin position="153"/>
        <end position="172"/>
    </location>
</feature>
<dbReference type="PANTHER" id="PTHR23163">
    <property type="entry name" value="RING FINGER PROTEIN-RELATED"/>
    <property type="match status" value="1"/>
</dbReference>
<feature type="region of interest" description="Disordered" evidence="16">
    <location>
        <begin position="432"/>
        <end position="470"/>
    </location>
</feature>
<feature type="coiled-coil region" evidence="15">
    <location>
        <begin position="536"/>
        <end position="570"/>
    </location>
</feature>
<feature type="compositionally biased region" description="Basic and acidic residues" evidence="16">
    <location>
        <begin position="298"/>
        <end position="322"/>
    </location>
</feature>
<feature type="compositionally biased region" description="Acidic residues" evidence="16">
    <location>
        <begin position="861"/>
        <end position="883"/>
    </location>
</feature>
<evidence type="ECO:0000256" key="11">
    <source>
        <dbReference type="ARBA" id="ARBA00023054"/>
    </source>
</evidence>
<dbReference type="GO" id="GO:0005634">
    <property type="term" value="C:nucleus"/>
    <property type="evidence" value="ECO:0007669"/>
    <property type="project" value="UniProtKB-SubCell"/>
</dbReference>
<name>A0A0J9S8Z6_PLAVI</name>
<dbReference type="SUPFAM" id="SSF57850">
    <property type="entry name" value="RING/U-box"/>
    <property type="match status" value="1"/>
</dbReference>
<dbReference type="InterPro" id="IPR013083">
    <property type="entry name" value="Znf_RING/FYVE/PHD"/>
</dbReference>
<keyword evidence="8 14" id="KW-0833">Ubl conjugation pathway</keyword>
<protein>
    <recommendedName>
        <fullName evidence="14">E3 ubiquitin protein ligase</fullName>
        <ecNumber evidence="14">2.3.2.27</ecNumber>
    </recommendedName>
</protein>
<dbReference type="EMBL" id="KQ234337">
    <property type="protein sequence ID" value="KMZ79420.1"/>
    <property type="molecule type" value="Genomic_DNA"/>
</dbReference>
<evidence type="ECO:0000256" key="2">
    <source>
        <dbReference type="ARBA" id="ARBA00004123"/>
    </source>
</evidence>
<keyword evidence="7 13" id="KW-0863">Zinc-finger</keyword>
<dbReference type="SMART" id="SM00184">
    <property type="entry name" value="RING"/>
    <property type="match status" value="1"/>
</dbReference>
<dbReference type="CDD" id="cd16499">
    <property type="entry name" value="RING-HC_Bre1-like"/>
    <property type="match status" value="1"/>
</dbReference>
<feature type="compositionally biased region" description="Basic and acidic residues" evidence="16">
    <location>
        <begin position="173"/>
        <end position="183"/>
    </location>
</feature>
<feature type="coiled-coil region" evidence="15">
    <location>
        <begin position="337"/>
        <end position="371"/>
    </location>
</feature>
<feature type="region of interest" description="Disordered" evidence="16">
    <location>
        <begin position="294"/>
        <end position="322"/>
    </location>
</feature>
<feature type="region of interest" description="Disordered" evidence="16">
    <location>
        <begin position="150"/>
        <end position="269"/>
    </location>
</feature>
<dbReference type="Proteomes" id="UP000053562">
    <property type="component" value="Unassembled WGS sequence"/>
</dbReference>
<keyword evidence="6 14" id="KW-0479">Metal-binding</keyword>
<dbReference type="InterPro" id="IPR017907">
    <property type="entry name" value="Znf_RING_CS"/>
</dbReference>
<evidence type="ECO:0000256" key="3">
    <source>
        <dbReference type="ARBA" id="ARBA00004906"/>
    </source>
</evidence>
<feature type="domain" description="RING-type" evidence="17">
    <location>
        <begin position="902"/>
        <end position="941"/>
    </location>
</feature>
<keyword evidence="9 14" id="KW-0862">Zinc</keyword>
<dbReference type="InterPro" id="IPR001841">
    <property type="entry name" value="Znf_RING"/>
</dbReference>
<feature type="compositionally biased region" description="Gly residues" evidence="16">
    <location>
        <begin position="438"/>
        <end position="449"/>
    </location>
</feature>
<dbReference type="GO" id="GO:0033503">
    <property type="term" value="C:HULC complex"/>
    <property type="evidence" value="ECO:0007669"/>
    <property type="project" value="TreeGrafter"/>
</dbReference>